<dbReference type="AlphaFoldDB" id="A0A2K3KJP5"/>
<dbReference type="EMBL" id="ASHM01194341">
    <property type="protein sequence ID" value="PNX66496.1"/>
    <property type="molecule type" value="Genomic_DNA"/>
</dbReference>
<reference evidence="1 2" key="1">
    <citation type="journal article" date="2014" name="Am. J. Bot.">
        <title>Genome assembly and annotation for red clover (Trifolium pratense; Fabaceae).</title>
        <authorList>
            <person name="Istvanek J."/>
            <person name="Jaros M."/>
            <person name="Krenek A."/>
            <person name="Repkova J."/>
        </authorList>
    </citation>
    <scope>NUCLEOTIDE SEQUENCE [LARGE SCALE GENOMIC DNA]</scope>
    <source>
        <strain evidence="2">cv. Tatra</strain>
        <tissue evidence="1">Young leaves</tissue>
    </source>
</reference>
<sequence length="58" mass="6461">MYRHNTNEIELVGWSDSDYAGDLDDRKSTSGYVFMLGTGTISWSSKKQPIVTLSTTEA</sequence>
<dbReference type="CDD" id="cd09272">
    <property type="entry name" value="RNase_HI_RT_Ty1"/>
    <property type="match status" value="1"/>
</dbReference>
<gene>
    <name evidence="1" type="ORF">L195_g063078</name>
</gene>
<dbReference type="Proteomes" id="UP000236291">
    <property type="component" value="Unassembled WGS sequence"/>
</dbReference>
<accession>A0A2K3KJP5</accession>
<comment type="caution">
    <text evidence="1">The sequence shown here is derived from an EMBL/GenBank/DDBJ whole genome shotgun (WGS) entry which is preliminary data.</text>
</comment>
<protein>
    <submittedName>
        <fullName evidence="1">Putative copia-type protein</fullName>
    </submittedName>
</protein>
<feature type="non-terminal residue" evidence="1">
    <location>
        <position position="58"/>
    </location>
</feature>
<evidence type="ECO:0000313" key="1">
    <source>
        <dbReference type="EMBL" id="PNX66496.1"/>
    </source>
</evidence>
<reference evidence="1 2" key="2">
    <citation type="journal article" date="2017" name="Front. Plant Sci.">
        <title>Gene Classification and Mining of Molecular Markers Useful in Red Clover (Trifolium pratense) Breeding.</title>
        <authorList>
            <person name="Istvanek J."/>
            <person name="Dluhosova J."/>
            <person name="Dluhos P."/>
            <person name="Patkova L."/>
            <person name="Nedelnik J."/>
            <person name="Repkova J."/>
        </authorList>
    </citation>
    <scope>NUCLEOTIDE SEQUENCE [LARGE SCALE GENOMIC DNA]</scope>
    <source>
        <strain evidence="2">cv. Tatra</strain>
        <tissue evidence="1">Young leaves</tissue>
    </source>
</reference>
<dbReference type="STRING" id="57577.A0A2K3KJP5"/>
<organism evidence="1 2">
    <name type="scientific">Trifolium pratense</name>
    <name type="common">Red clover</name>
    <dbReference type="NCBI Taxonomy" id="57577"/>
    <lineage>
        <taxon>Eukaryota</taxon>
        <taxon>Viridiplantae</taxon>
        <taxon>Streptophyta</taxon>
        <taxon>Embryophyta</taxon>
        <taxon>Tracheophyta</taxon>
        <taxon>Spermatophyta</taxon>
        <taxon>Magnoliopsida</taxon>
        <taxon>eudicotyledons</taxon>
        <taxon>Gunneridae</taxon>
        <taxon>Pentapetalae</taxon>
        <taxon>rosids</taxon>
        <taxon>fabids</taxon>
        <taxon>Fabales</taxon>
        <taxon>Fabaceae</taxon>
        <taxon>Papilionoideae</taxon>
        <taxon>50 kb inversion clade</taxon>
        <taxon>NPAAA clade</taxon>
        <taxon>Hologalegina</taxon>
        <taxon>IRL clade</taxon>
        <taxon>Trifolieae</taxon>
        <taxon>Trifolium</taxon>
    </lineage>
</organism>
<dbReference type="PANTHER" id="PTHR11439:SF483">
    <property type="entry name" value="PEPTIDE SYNTHASE GLIP-LIKE, PUTATIVE (AFU_ORTHOLOGUE AFUA_3G12920)-RELATED"/>
    <property type="match status" value="1"/>
</dbReference>
<name>A0A2K3KJP5_TRIPR</name>
<dbReference type="PANTHER" id="PTHR11439">
    <property type="entry name" value="GAG-POL-RELATED RETROTRANSPOSON"/>
    <property type="match status" value="1"/>
</dbReference>
<proteinExistence type="predicted"/>
<evidence type="ECO:0000313" key="2">
    <source>
        <dbReference type="Proteomes" id="UP000236291"/>
    </source>
</evidence>